<keyword evidence="8" id="KW-1185">Reference proteome</keyword>
<keyword evidence="5" id="KW-0963">Cytoplasm</keyword>
<feature type="binding site" evidence="5">
    <location>
        <begin position="11"/>
        <end position="16"/>
    </location>
    <ligand>
        <name>ATP</name>
        <dbReference type="ChEBI" id="CHEBI:30616"/>
    </ligand>
</feature>
<dbReference type="Pfam" id="PF01121">
    <property type="entry name" value="CoaE"/>
    <property type="match status" value="1"/>
</dbReference>
<evidence type="ECO:0000256" key="6">
    <source>
        <dbReference type="NCBIfam" id="TIGR00152"/>
    </source>
</evidence>
<evidence type="ECO:0000256" key="4">
    <source>
        <dbReference type="ARBA" id="ARBA00022993"/>
    </source>
</evidence>
<dbReference type="RefSeq" id="WP_188440986.1">
    <property type="nucleotide sequence ID" value="NZ_BMGK01000005.1"/>
</dbReference>
<dbReference type="PROSITE" id="PS51219">
    <property type="entry name" value="DPCK"/>
    <property type="match status" value="1"/>
</dbReference>
<evidence type="ECO:0000256" key="1">
    <source>
        <dbReference type="ARBA" id="ARBA00009018"/>
    </source>
</evidence>
<name>A0A8J2V9F3_9FLAO</name>
<dbReference type="InterPro" id="IPR027417">
    <property type="entry name" value="P-loop_NTPase"/>
</dbReference>
<evidence type="ECO:0000313" key="7">
    <source>
        <dbReference type="EMBL" id="GGD91512.1"/>
    </source>
</evidence>
<dbReference type="PANTHER" id="PTHR10695">
    <property type="entry name" value="DEPHOSPHO-COA KINASE-RELATED"/>
    <property type="match status" value="1"/>
</dbReference>
<proteinExistence type="inferred from homology"/>
<evidence type="ECO:0000256" key="5">
    <source>
        <dbReference type="HAMAP-Rule" id="MF_00376"/>
    </source>
</evidence>
<comment type="similarity">
    <text evidence="1 5">Belongs to the CoaE family.</text>
</comment>
<dbReference type="EC" id="2.7.1.24" evidence="5 6"/>
<organism evidence="7 8">
    <name type="scientific">Planktosalinus lacus</name>
    <dbReference type="NCBI Taxonomy" id="1526573"/>
    <lineage>
        <taxon>Bacteria</taxon>
        <taxon>Pseudomonadati</taxon>
        <taxon>Bacteroidota</taxon>
        <taxon>Flavobacteriia</taxon>
        <taxon>Flavobacteriales</taxon>
        <taxon>Flavobacteriaceae</taxon>
        <taxon>Planktosalinus</taxon>
    </lineage>
</organism>
<comment type="function">
    <text evidence="5">Catalyzes the phosphorylation of the 3'-hydroxyl group of dephosphocoenzyme A to form coenzyme A.</text>
</comment>
<accession>A0A8J2V9F3</accession>
<reference evidence="7" key="1">
    <citation type="journal article" date="2014" name="Int. J. Syst. Evol. Microbiol.">
        <title>Complete genome sequence of Corynebacterium casei LMG S-19264T (=DSM 44701T), isolated from a smear-ripened cheese.</title>
        <authorList>
            <consortium name="US DOE Joint Genome Institute (JGI-PGF)"/>
            <person name="Walter F."/>
            <person name="Albersmeier A."/>
            <person name="Kalinowski J."/>
            <person name="Ruckert C."/>
        </authorList>
    </citation>
    <scope>NUCLEOTIDE SEQUENCE</scope>
    <source>
        <strain evidence="7">CGMCC 1.12924</strain>
    </source>
</reference>
<keyword evidence="5" id="KW-0808">Transferase</keyword>
<comment type="caution">
    <text evidence="7">The sequence shown here is derived from an EMBL/GenBank/DDBJ whole genome shotgun (WGS) entry which is preliminary data.</text>
</comment>
<dbReference type="UniPathway" id="UPA00241">
    <property type="reaction ID" value="UER00356"/>
</dbReference>
<dbReference type="PANTHER" id="PTHR10695:SF46">
    <property type="entry name" value="BIFUNCTIONAL COENZYME A SYNTHASE-RELATED"/>
    <property type="match status" value="1"/>
</dbReference>
<keyword evidence="4 5" id="KW-0173">Coenzyme A biosynthesis</keyword>
<dbReference type="InterPro" id="IPR001977">
    <property type="entry name" value="Depp_CoAkinase"/>
</dbReference>
<keyword evidence="5 7" id="KW-0418">Kinase</keyword>
<dbReference type="EMBL" id="BMGK01000005">
    <property type="protein sequence ID" value="GGD91512.1"/>
    <property type="molecule type" value="Genomic_DNA"/>
</dbReference>
<dbReference type="AlphaFoldDB" id="A0A8J2V9F3"/>
<dbReference type="Proteomes" id="UP000652231">
    <property type="component" value="Unassembled WGS sequence"/>
</dbReference>
<dbReference type="SUPFAM" id="SSF52540">
    <property type="entry name" value="P-loop containing nucleoside triphosphate hydrolases"/>
    <property type="match status" value="1"/>
</dbReference>
<dbReference type="GO" id="GO:0005737">
    <property type="term" value="C:cytoplasm"/>
    <property type="evidence" value="ECO:0007669"/>
    <property type="project" value="UniProtKB-SubCell"/>
</dbReference>
<dbReference type="Gene3D" id="3.40.50.300">
    <property type="entry name" value="P-loop containing nucleotide triphosphate hydrolases"/>
    <property type="match status" value="1"/>
</dbReference>
<keyword evidence="3 5" id="KW-0067">ATP-binding</keyword>
<evidence type="ECO:0000256" key="3">
    <source>
        <dbReference type="ARBA" id="ARBA00022840"/>
    </source>
</evidence>
<evidence type="ECO:0000313" key="8">
    <source>
        <dbReference type="Proteomes" id="UP000652231"/>
    </source>
</evidence>
<comment type="catalytic activity">
    <reaction evidence="5">
        <text>3'-dephospho-CoA + ATP = ADP + CoA + H(+)</text>
        <dbReference type="Rhea" id="RHEA:18245"/>
        <dbReference type="ChEBI" id="CHEBI:15378"/>
        <dbReference type="ChEBI" id="CHEBI:30616"/>
        <dbReference type="ChEBI" id="CHEBI:57287"/>
        <dbReference type="ChEBI" id="CHEBI:57328"/>
        <dbReference type="ChEBI" id="CHEBI:456216"/>
        <dbReference type="EC" id="2.7.1.24"/>
    </reaction>
</comment>
<comment type="subcellular location">
    <subcellularLocation>
        <location evidence="5">Cytoplasm</location>
    </subcellularLocation>
</comment>
<evidence type="ECO:0000256" key="2">
    <source>
        <dbReference type="ARBA" id="ARBA00022741"/>
    </source>
</evidence>
<dbReference type="GO" id="GO:0004140">
    <property type="term" value="F:dephospho-CoA kinase activity"/>
    <property type="evidence" value="ECO:0007669"/>
    <property type="project" value="UniProtKB-UniRule"/>
</dbReference>
<gene>
    <name evidence="5 7" type="primary">coaE</name>
    <name evidence="7" type="ORF">GCM10011312_14120</name>
</gene>
<sequence>MKIIGLTGGIGSGKSTVANMFRKLGIAIYIADDEAKKIMHTPEIKQKVISLLGEDAYLNNKLNRAYIASNVFKSKELLNSLNEIVHPAVAKDFKDWAKVQKSDYVIKEAAILFENEGYKNCDFTILVTANKKLRLKRILKRDNTTVEDVIERMQNQWPDSEKVKLADFVITNNEGLSNLKRQVYQIHEKLMKLSI</sequence>
<protein>
    <recommendedName>
        <fullName evidence="5 6">Dephospho-CoA kinase</fullName>
        <ecNumber evidence="5 6">2.7.1.24</ecNumber>
    </recommendedName>
    <alternativeName>
        <fullName evidence="5">Dephosphocoenzyme A kinase</fullName>
    </alternativeName>
</protein>
<dbReference type="NCBIfam" id="TIGR00152">
    <property type="entry name" value="dephospho-CoA kinase"/>
    <property type="match status" value="1"/>
</dbReference>
<dbReference type="CDD" id="cd02022">
    <property type="entry name" value="DPCK"/>
    <property type="match status" value="1"/>
</dbReference>
<comment type="pathway">
    <text evidence="5">Cofactor biosynthesis; coenzyme A biosynthesis; CoA from (R)-pantothenate: step 5/5.</text>
</comment>
<keyword evidence="2 5" id="KW-0547">Nucleotide-binding</keyword>
<dbReference type="GO" id="GO:0015937">
    <property type="term" value="P:coenzyme A biosynthetic process"/>
    <property type="evidence" value="ECO:0007669"/>
    <property type="project" value="UniProtKB-UniRule"/>
</dbReference>
<dbReference type="HAMAP" id="MF_00376">
    <property type="entry name" value="Dephospho_CoA_kinase"/>
    <property type="match status" value="1"/>
</dbReference>
<reference evidence="7" key="2">
    <citation type="submission" date="2020-09" db="EMBL/GenBank/DDBJ databases">
        <authorList>
            <person name="Sun Q."/>
            <person name="Zhou Y."/>
        </authorList>
    </citation>
    <scope>NUCLEOTIDE SEQUENCE</scope>
    <source>
        <strain evidence="7">CGMCC 1.12924</strain>
    </source>
</reference>
<dbReference type="GO" id="GO:0005524">
    <property type="term" value="F:ATP binding"/>
    <property type="evidence" value="ECO:0007669"/>
    <property type="project" value="UniProtKB-UniRule"/>
</dbReference>